<comment type="caution">
    <text evidence="1">The sequence shown here is derived from an EMBL/GenBank/DDBJ whole genome shotgun (WGS) entry which is preliminary data.</text>
</comment>
<dbReference type="HOGENOM" id="CLU_2611680_0_0_0"/>
<reference evidence="1 2" key="1">
    <citation type="submission" date="2009-09" db="EMBL/GenBank/DDBJ databases">
        <authorList>
            <person name="Weinstock G."/>
            <person name="Sodergren E."/>
            <person name="Clifton S."/>
            <person name="Fulton L."/>
            <person name="Fulton B."/>
            <person name="Courtney L."/>
            <person name="Fronick C."/>
            <person name="Harrison M."/>
            <person name="Strong C."/>
            <person name="Farmer C."/>
            <person name="Delahaunty K."/>
            <person name="Markovic C."/>
            <person name="Hall O."/>
            <person name="Minx P."/>
            <person name="Tomlinson C."/>
            <person name="Mitreva M."/>
            <person name="Nelson J."/>
            <person name="Hou S."/>
            <person name="Wollam A."/>
            <person name="Pepin K.H."/>
            <person name="Johnson M."/>
            <person name="Bhonagiri V."/>
            <person name="Nash W.E."/>
            <person name="Warren W."/>
            <person name="Chinwalla A."/>
            <person name="Mardis E.R."/>
            <person name="Wilson R.K."/>
        </authorList>
    </citation>
    <scope>NUCLEOTIDE SEQUENCE [LARGE SCALE GENOMIC DNA]</scope>
    <source>
        <strain evidence="1 2">F0254</strain>
    </source>
</reference>
<gene>
    <name evidence="1" type="ORF">GCWU000323_02164</name>
</gene>
<sequence length="78" mass="9158">LNKDKLKRAIIFLFYDKDGIVDDYIPTLFQGLKGFYDKLCFVANGKLSEEGKENSRIMLQIFWSEKIKDLMFGDTRLD</sequence>
<proteinExistence type="predicted"/>
<name>C9N008_9FUSO</name>
<feature type="non-terminal residue" evidence="1">
    <location>
        <position position="1"/>
    </location>
</feature>
<accession>C9N008</accession>
<dbReference type="AlphaFoldDB" id="C9N008"/>
<dbReference type="Proteomes" id="UP000006233">
    <property type="component" value="Unassembled WGS sequence"/>
</dbReference>
<evidence type="ECO:0000313" key="1">
    <source>
        <dbReference type="EMBL" id="EEX73794.1"/>
    </source>
</evidence>
<organism evidence="1 2">
    <name type="scientific">Leptotrichia hofstadii F0254</name>
    <dbReference type="NCBI Taxonomy" id="634994"/>
    <lineage>
        <taxon>Bacteria</taxon>
        <taxon>Fusobacteriati</taxon>
        <taxon>Fusobacteriota</taxon>
        <taxon>Fusobacteriia</taxon>
        <taxon>Fusobacteriales</taxon>
        <taxon>Leptotrichiaceae</taxon>
        <taxon>Leptotrichia</taxon>
    </lineage>
</organism>
<dbReference type="STRING" id="634994.GCWU000323_02164"/>
<dbReference type="RefSeq" id="WP_006805466.1">
    <property type="nucleotide sequence ID" value="NZ_GG700633.1"/>
</dbReference>
<protein>
    <submittedName>
        <fullName evidence="1">Uncharacterized protein</fullName>
    </submittedName>
</protein>
<evidence type="ECO:0000313" key="2">
    <source>
        <dbReference type="Proteomes" id="UP000006233"/>
    </source>
</evidence>
<dbReference type="EMBL" id="ACVB02000025">
    <property type="protein sequence ID" value="EEX73794.1"/>
    <property type="molecule type" value="Genomic_DNA"/>
</dbReference>